<reference evidence="3" key="3">
    <citation type="journal article" date="2018" name="Mol. Plant Microbe Interact.">
        <title>Genome sequence resources for the wheat stripe rust pathogen (Puccinia striiformis f. sp. tritici) and the barley stripe rust pathogen (Puccinia striiformis f. sp. hordei).</title>
        <authorList>
            <person name="Xia C."/>
            <person name="Wang M."/>
            <person name="Yin C."/>
            <person name="Cornejo O.E."/>
            <person name="Hulbert S.H."/>
            <person name="Chen X."/>
        </authorList>
    </citation>
    <scope>NUCLEOTIDE SEQUENCE [LARGE SCALE GENOMIC DNA]</scope>
    <source>
        <strain evidence="3">93TX-2</strain>
    </source>
</reference>
<reference evidence="2 3" key="1">
    <citation type="submission" date="2017-12" db="EMBL/GenBank/DDBJ databases">
        <title>Gene loss provides genomic basis for host adaptation in cereal stripe rust fungi.</title>
        <authorList>
            <person name="Xia C."/>
        </authorList>
    </citation>
    <scope>NUCLEOTIDE SEQUENCE [LARGE SCALE GENOMIC DNA]</scope>
    <source>
        <strain evidence="2 3">93TX-2</strain>
    </source>
</reference>
<dbReference type="EMBL" id="PKSM01000032">
    <property type="protein sequence ID" value="POW20494.1"/>
    <property type="molecule type" value="Genomic_DNA"/>
</dbReference>
<gene>
    <name evidence="2" type="ORF">PSHT_03398</name>
</gene>
<name>A0A2S4WFE4_9BASI</name>
<feature type="signal peptide" evidence="1">
    <location>
        <begin position="1"/>
        <end position="24"/>
    </location>
</feature>
<protein>
    <submittedName>
        <fullName evidence="2">Uncharacterized protein</fullName>
    </submittedName>
</protein>
<dbReference type="Proteomes" id="UP000238274">
    <property type="component" value="Unassembled WGS sequence"/>
</dbReference>
<dbReference type="AlphaFoldDB" id="A0A2S4WFE4"/>
<comment type="caution">
    <text evidence="2">The sequence shown here is derived from an EMBL/GenBank/DDBJ whole genome shotgun (WGS) entry which is preliminary data.</text>
</comment>
<reference evidence="3" key="2">
    <citation type="journal article" date="2018" name="BMC Genomics">
        <title>Genomic insights into host adaptation between the wheat stripe rust pathogen (Puccinia striiformis f. sp. tritici) and the barley stripe rust pathogen (Puccinia striiformis f. sp. hordei).</title>
        <authorList>
            <person name="Xia C."/>
            <person name="Wang M."/>
            <person name="Yin C."/>
            <person name="Cornejo O.E."/>
            <person name="Hulbert S.H."/>
            <person name="Chen X."/>
        </authorList>
    </citation>
    <scope>NUCLEOTIDE SEQUENCE [LARGE SCALE GENOMIC DNA]</scope>
    <source>
        <strain evidence="3">93TX-2</strain>
    </source>
</reference>
<evidence type="ECO:0000256" key="1">
    <source>
        <dbReference type="SAM" id="SignalP"/>
    </source>
</evidence>
<feature type="chain" id="PRO_5015533827" evidence="1">
    <location>
        <begin position="25"/>
        <end position="52"/>
    </location>
</feature>
<evidence type="ECO:0000313" key="3">
    <source>
        <dbReference type="Proteomes" id="UP000238274"/>
    </source>
</evidence>
<dbReference type="VEuPathDB" id="FungiDB:PSHT_03398"/>
<keyword evidence="3" id="KW-1185">Reference proteome</keyword>
<keyword evidence="1" id="KW-0732">Signal</keyword>
<evidence type="ECO:0000313" key="2">
    <source>
        <dbReference type="EMBL" id="POW20494.1"/>
    </source>
</evidence>
<proteinExistence type="predicted"/>
<accession>A0A2S4WFE4</accession>
<dbReference type="PROSITE" id="PS51257">
    <property type="entry name" value="PROKAR_LIPOPROTEIN"/>
    <property type="match status" value="1"/>
</dbReference>
<sequence>MIPGKSIPVLVAILVIATISSVAGSSCPLGFDLCGPRDEPLCCRHCPRAHNC</sequence>
<organism evidence="2 3">
    <name type="scientific">Puccinia striiformis</name>
    <dbReference type="NCBI Taxonomy" id="27350"/>
    <lineage>
        <taxon>Eukaryota</taxon>
        <taxon>Fungi</taxon>
        <taxon>Dikarya</taxon>
        <taxon>Basidiomycota</taxon>
        <taxon>Pucciniomycotina</taxon>
        <taxon>Pucciniomycetes</taxon>
        <taxon>Pucciniales</taxon>
        <taxon>Pucciniaceae</taxon>
        <taxon>Puccinia</taxon>
    </lineage>
</organism>